<evidence type="ECO:0000256" key="1">
    <source>
        <dbReference type="ARBA" id="ARBA00010090"/>
    </source>
</evidence>
<keyword evidence="4" id="KW-1185">Reference proteome</keyword>
<name>A0AAV1Z124_9ARAC</name>
<keyword evidence="2" id="KW-0472">Membrane</keyword>
<sequence length="485" mass="54622">MVKDALFQRVFGQKRRDSDLLISDDELTLASFVFDVAYDEINSNADEFDDRNFDTASVLSFDEKIETTLAKFDSIVVIFKRSFESQETFLKSFEKWAKPCQKTIESLRVFAEEMQTDKFNSDIARVVGGVVGTIGGILVGLSFLTPLAAVTVPLAIGGGVTSALGGGVVVGTTGTELVLVKNRLEKVKTLIEEEKERFSAMAHWFTHPEELENAINSLVDFDILTEILPEVQNFLEISEQKKMTDDEFKNEFKQILKDSLGKMNKDNKLKNEYGNELAPVVITFVFVVCLLKVHNRIVLDCVMITQRLALGLMSVLDLGVLAGSLIGKLAVRSVASTIAKFAVAEILTCLGIIIDVLNVVFSSIDLHKRPETKHTKKIKEVAEKFEKIFLFIEGVYNETKKYKSLIDESQWTTVVILHAPDDAGHEDFKIAIKQYLPEDGWRKMKIKRLETRRNNWLVKIPTIHSEMLLQQETMNIKGKNCVVTQ</sequence>
<feature type="transmembrane region" description="Helical" evidence="2">
    <location>
        <begin position="338"/>
        <end position="361"/>
    </location>
</feature>
<protein>
    <recommendedName>
        <fullName evidence="5">Apolipo L3-like protein</fullName>
    </recommendedName>
</protein>
<dbReference type="GO" id="GO:0006869">
    <property type="term" value="P:lipid transport"/>
    <property type="evidence" value="ECO:0007669"/>
    <property type="project" value="InterPro"/>
</dbReference>
<evidence type="ECO:0000313" key="3">
    <source>
        <dbReference type="EMBL" id="CAL1264754.1"/>
    </source>
</evidence>
<organism evidence="3 4">
    <name type="scientific">Larinioides sclopetarius</name>
    <dbReference type="NCBI Taxonomy" id="280406"/>
    <lineage>
        <taxon>Eukaryota</taxon>
        <taxon>Metazoa</taxon>
        <taxon>Ecdysozoa</taxon>
        <taxon>Arthropoda</taxon>
        <taxon>Chelicerata</taxon>
        <taxon>Arachnida</taxon>
        <taxon>Araneae</taxon>
        <taxon>Araneomorphae</taxon>
        <taxon>Entelegynae</taxon>
        <taxon>Araneoidea</taxon>
        <taxon>Araneidae</taxon>
        <taxon>Larinioides</taxon>
    </lineage>
</organism>
<keyword evidence="2" id="KW-1133">Transmembrane helix</keyword>
<dbReference type="GO" id="GO:0042157">
    <property type="term" value="P:lipoprotein metabolic process"/>
    <property type="evidence" value="ECO:0007669"/>
    <property type="project" value="InterPro"/>
</dbReference>
<dbReference type="Proteomes" id="UP001497382">
    <property type="component" value="Unassembled WGS sequence"/>
</dbReference>
<evidence type="ECO:0000256" key="2">
    <source>
        <dbReference type="SAM" id="Phobius"/>
    </source>
</evidence>
<feature type="transmembrane region" description="Helical" evidence="2">
    <location>
        <begin position="123"/>
        <end position="144"/>
    </location>
</feature>
<feature type="transmembrane region" description="Helical" evidence="2">
    <location>
        <begin position="307"/>
        <end position="326"/>
    </location>
</feature>
<evidence type="ECO:0008006" key="5">
    <source>
        <dbReference type="Google" id="ProtNLM"/>
    </source>
</evidence>
<comment type="caution">
    <text evidence="3">The sequence shown here is derived from an EMBL/GenBank/DDBJ whole genome shotgun (WGS) entry which is preliminary data.</text>
</comment>
<dbReference type="EMBL" id="CAXIEN010000014">
    <property type="protein sequence ID" value="CAL1264754.1"/>
    <property type="molecule type" value="Genomic_DNA"/>
</dbReference>
<dbReference type="GO" id="GO:0005576">
    <property type="term" value="C:extracellular region"/>
    <property type="evidence" value="ECO:0007669"/>
    <property type="project" value="InterPro"/>
</dbReference>
<dbReference type="PANTHER" id="PTHR14096:SF28">
    <property type="entry name" value="APOLIPOPROTEIN L, 1-RELATED"/>
    <property type="match status" value="1"/>
</dbReference>
<dbReference type="InterPro" id="IPR008405">
    <property type="entry name" value="ApoL"/>
</dbReference>
<reference evidence="3 4" key="1">
    <citation type="submission" date="2024-04" db="EMBL/GenBank/DDBJ databases">
        <authorList>
            <person name="Rising A."/>
            <person name="Reimegard J."/>
            <person name="Sonavane S."/>
            <person name="Akerstrom W."/>
            <person name="Nylinder S."/>
            <person name="Hedman E."/>
            <person name="Kallberg Y."/>
        </authorList>
    </citation>
    <scope>NUCLEOTIDE SEQUENCE [LARGE SCALE GENOMIC DNA]</scope>
</reference>
<keyword evidence="2" id="KW-0812">Transmembrane</keyword>
<proteinExistence type="inferred from homology"/>
<gene>
    <name evidence="3" type="ORF">LARSCL_LOCUS2135</name>
</gene>
<dbReference type="GO" id="GO:0008289">
    <property type="term" value="F:lipid binding"/>
    <property type="evidence" value="ECO:0007669"/>
    <property type="project" value="InterPro"/>
</dbReference>
<dbReference type="GO" id="GO:0016020">
    <property type="term" value="C:membrane"/>
    <property type="evidence" value="ECO:0007669"/>
    <property type="project" value="TreeGrafter"/>
</dbReference>
<dbReference type="PANTHER" id="PTHR14096">
    <property type="entry name" value="APOLIPOPROTEIN L"/>
    <property type="match status" value="1"/>
</dbReference>
<evidence type="ECO:0000313" key="4">
    <source>
        <dbReference type="Proteomes" id="UP001497382"/>
    </source>
</evidence>
<dbReference type="AlphaFoldDB" id="A0AAV1Z124"/>
<feature type="transmembrane region" description="Helical" evidence="2">
    <location>
        <begin position="277"/>
        <end position="295"/>
    </location>
</feature>
<accession>A0AAV1Z124</accession>
<comment type="similarity">
    <text evidence="1">Belongs to the apolipoprotein L family.</text>
</comment>